<protein>
    <submittedName>
        <fullName evidence="1">Uncharacterized protein</fullName>
    </submittedName>
</protein>
<accession>X1CK84</accession>
<organism evidence="1">
    <name type="scientific">marine sediment metagenome</name>
    <dbReference type="NCBI Taxonomy" id="412755"/>
    <lineage>
        <taxon>unclassified sequences</taxon>
        <taxon>metagenomes</taxon>
        <taxon>ecological metagenomes</taxon>
    </lineage>
</organism>
<dbReference type="AlphaFoldDB" id="X1CK84"/>
<dbReference type="EMBL" id="BART01022199">
    <property type="protein sequence ID" value="GAG93432.1"/>
    <property type="molecule type" value="Genomic_DNA"/>
</dbReference>
<sequence length="59" mass="7426">MIIKQIKYERNFEIRKYIFEKYDIIGIIEELDQRHIPDCYDKLKEMVYQEHLKTMRKGM</sequence>
<gene>
    <name evidence="1" type="ORF">S01H4_40704</name>
</gene>
<reference evidence="1" key="1">
    <citation type="journal article" date="2014" name="Front. Microbiol.">
        <title>High frequency of phylogenetically diverse reductive dehalogenase-homologous genes in deep subseafloor sedimentary metagenomes.</title>
        <authorList>
            <person name="Kawai M."/>
            <person name="Futagami T."/>
            <person name="Toyoda A."/>
            <person name="Takaki Y."/>
            <person name="Nishi S."/>
            <person name="Hori S."/>
            <person name="Arai W."/>
            <person name="Tsubouchi T."/>
            <person name="Morono Y."/>
            <person name="Uchiyama I."/>
            <person name="Ito T."/>
            <person name="Fujiyama A."/>
            <person name="Inagaki F."/>
            <person name="Takami H."/>
        </authorList>
    </citation>
    <scope>NUCLEOTIDE SEQUENCE</scope>
    <source>
        <strain evidence="1">Expedition CK06-06</strain>
    </source>
</reference>
<name>X1CK84_9ZZZZ</name>
<proteinExistence type="predicted"/>
<evidence type="ECO:0000313" key="1">
    <source>
        <dbReference type="EMBL" id="GAG93432.1"/>
    </source>
</evidence>
<comment type="caution">
    <text evidence="1">The sequence shown here is derived from an EMBL/GenBank/DDBJ whole genome shotgun (WGS) entry which is preliminary data.</text>
</comment>